<keyword evidence="3" id="KW-1185">Reference proteome</keyword>
<protein>
    <submittedName>
        <fullName evidence="2">YdeI/OmpD-associated family protein</fullName>
    </submittedName>
</protein>
<dbReference type="EMBL" id="JBHUFB010000013">
    <property type="protein sequence ID" value="MFD1813992.1"/>
    <property type="molecule type" value="Genomic_DNA"/>
</dbReference>
<comment type="caution">
    <text evidence="2">The sequence shown here is derived from an EMBL/GenBank/DDBJ whole genome shotgun (WGS) entry which is preliminary data.</text>
</comment>
<reference evidence="3" key="1">
    <citation type="journal article" date="2019" name="Int. J. Syst. Evol. Microbiol.">
        <title>The Global Catalogue of Microorganisms (GCM) 10K type strain sequencing project: providing services to taxonomists for standard genome sequencing and annotation.</title>
        <authorList>
            <consortium name="The Broad Institute Genomics Platform"/>
            <consortium name="The Broad Institute Genome Sequencing Center for Infectious Disease"/>
            <person name="Wu L."/>
            <person name="Ma J."/>
        </authorList>
    </citation>
    <scope>NUCLEOTIDE SEQUENCE [LARGE SCALE GENOMIC DNA]</scope>
    <source>
        <strain evidence="3">DT72</strain>
    </source>
</reference>
<accession>A0ABW4P653</accession>
<evidence type="ECO:0000256" key="1">
    <source>
        <dbReference type="SAM" id="MobiDB-lite"/>
    </source>
</evidence>
<dbReference type="Proteomes" id="UP001597286">
    <property type="component" value="Unassembled WGS sequence"/>
</dbReference>
<organism evidence="2 3">
    <name type="scientific">Rhodococcus gannanensis</name>
    <dbReference type="NCBI Taxonomy" id="1960308"/>
    <lineage>
        <taxon>Bacteria</taxon>
        <taxon>Bacillati</taxon>
        <taxon>Actinomycetota</taxon>
        <taxon>Actinomycetes</taxon>
        <taxon>Mycobacteriales</taxon>
        <taxon>Nocardiaceae</taxon>
        <taxon>Rhodococcus</taxon>
    </lineage>
</organism>
<dbReference type="Pfam" id="PF13376">
    <property type="entry name" value="OmdA"/>
    <property type="match status" value="1"/>
</dbReference>
<gene>
    <name evidence="2" type="ORF">ACFSJG_17360</name>
</gene>
<evidence type="ECO:0000313" key="3">
    <source>
        <dbReference type="Proteomes" id="UP001597286"/>
    </source>
</evidence>
<name>A0ABW4P653_9NOCA</name>
<sequence length="58" mass="6714">MTEPADFLTADPSAESAYRDLTVSRRRQLVRHIDGAKRPETRGRRITETVEELSRRSE</sequence>
<proteinExistence type="predicted"/>
<dbReference type="RefSeq" id="WP_378486497.1">
    <property type="nucleotide sequence ID" value="NZ_JBHUFB010000013.1"/>
</dbReference>
<evidence type="ECO:0000313" key="2">
    <source>
        <dbReference type="EMBL" id="MFD1813992.1"/>
    </source>
</evidence>
<feature type="region of interest" description="Disordered" evidence="1">
    <location>
        <begin position="37"/>
        <end position="58"/>
    </location>
</feature>